<accession>A0ABP9CE11</accession>
<feature type="region of interest" description="Disordered" evidence="1">
    <location>
        <begin position="83"/>
        <end position="111"/>
    </location>
</feature>
<evidence type="ECO:0000256" key="1">
    <source>
        <dbReference type="SAM" id="MobiDB-lite"/>
    </source>
</evidence>
<keyword evidence="3" id="KW-1185">Reference proteome</keyword>
<dbReference type="RefSeq" id="WP_345621499.1">
    <property type="nucleotide sequence ID" value="NZ_BAABIG010000041.1"/>
</dbReference>
<organism evidence="2 3">
    <name type="scientific">Streptomyces ziwulingensis</name>
    <dbReference type="NCBI Taxonomy" id="1045501"/>
    <lineage>
        <taxon>Bacteria</taxon>
        <taxon>Bacillati</taxon>
        <taxon>Actinomycetota</taxon>
        <taxon>Actinomycetes</taxon>
        <taxon>Kitasatosporales</taxon>
        <taxon>Streptomycetaceae</taxon>
        <taxon>Streptomyces</taxon>
    </lineage>
</organism>
<gene>
    <name evidence="2" type="ORF">GCM10023220_42450</name>
</gene>
<proteinExistence type="predicted"/>
<evidence type="ECO:0000313" key="2">
    <source>
        <dbReference type="EMBL" id="GAA4807664.1"/>
    </source>
</evidence>
<dbReference type="EMBL" id="BAABIG010000041">
    <property type="protein sequence ID" value="GAA4807664.1"/>
    <property type="molecule type" value="Genomic_DNA"/>
</dbReference>
<reference evidence="3" key="1">
    <citation type="journal article" date="2019" name="Int. J. Syst. Evol. Microbiol.">
        <title>The Global Catalogue of Microorganisms (GCM) 10K type strain sequencing project: providing services to taxonomists for standard genome sequencing and annotation.</title>
        <authorList>
            <consortium name="The Broad Institute Genomics Platform"/>
            <consortium name="The Broad Institute Genome Sequencing Center for Infectious Disease"/>
            <person name="Wu L."/>
            <person name="Ma J."/>
        </authorList>
    </citation>
    <scope>NUCLEOTIDE SEQUENCE [LARGE SCALE GENOMIC DNA]</scope>
    <source>
        <strain evidence="3">JCM 18081</strain>
    </source>
</reference>
<comment type="caution">
    <text evidence="2">The sequence shown here is derived from an EMBL/GenBank/DDBJ whole genome shotgun (WGS) entry which is preliminary data.</text>
</comment>
<protein>
    <submittedName>
        <fullName evidence="2">Uncharacterized protein</fullName>
    </submittedName>
</protein>
<evidence type="ECO:0000313" key="3">
    <source>
        <dbReference type="Proteomes" id="UP001501265"/>
    </source>
</evidence>
<dbReference type="Proteomes" id="UP001501265">
    <property type="component" value="Unassembled WGS sequence"/>
</dbReference>
<name>A0ABP9CE11_9ACTN</name>
<sequence>MSNGMRVDLSALDEVIRKLNGLLSDMDKANTKAKYETDIPNSAFGSAKFLESNELHEAHQKQKARIENIIRSLHTLVDDFGSSTSKVRDKYSNQEQANAQGVSAAPKGAAN</sequence>